<dbReference type="InterPro" id="IPR000086">
    <property type="entry name" value="NUDIX_hydrolase_dom"/>
</dbReference>
<accession>A0A6B3N844</accession>
<gene>
    <name evidence="4" type="ORF">F6J89_05110</name>
</gene>
<organism evidence="4">
    <name type="scientific">Symploca sp. SIO1C4</name>
    <dbReference type="NCBI Taxonomy" id="2607765"/>
    <lineage>
        <taxon>Bacteria</taxon>
        <taxon>Bacillati</taxon>
        <taxon>Cyanobacteriota</taxon>
        <taxon>Cyanophyceae</taxon>
        <taxon>Coleofasciculales</taxon>
        <taxon>Coleofasciculaceae</taxon>
        <taxon>Symploca</taxon>
    </lineage>
</organism>
<feature type="domain" description="Nudix hydrolase" evidence="3">
    <location>
        <begin position="40"/>
        <end position="180"/>
    </location>
</feature>
<protein>
    <submittedName>
        <fullName evidence="4">NUDIX domain-containing protein</fullName>
    </submittedName>
</protein>
<evidence type="ECO:0000256" key="1">
    <source>
        <dbReference type="ARBA" id="ARBA00001946"/>
    </source>
</evidence>
<sequence>MNPSELPNIAKPEVPHFEESGRMNKDGLLPAEIYRLALDYLVITCVDIVFLYQNQILLGKRNQYPRKGWWVIGGRMFAGESPKFSVQRKARQEAGLNLDAERFEYINAYSTCFSLRSQEPQEHGLHSVNLTYKTKLTQTEKNKLQLVHSEYEQWQWFELNAVSKLLDSNNELDRALLRIVQDIQLSKQFLRRLGEPNSSVD</sequence>
<evidence type="ECO:0000259" key="3">
    <source>
        <dbReference type="PROSITE" id="PS51462"/>
    </source>
</evidence>
<keyword evidence="2" id="KW-0378">Hydrolase</keyword>
<proteinExistence type="predicted"/>
<dbReference type="SUPFAM" id="SSF55811">
    <property type="entry name" value="Nudix"/>
    <property type="match status" value="1"/>
</dbReference>
<dbReference type="GO" id="GO:0016787">
    <property type="term" value="F:hydrolase activity"/>
    <property type="evidence" value="ECO:0007669"/>
    <property type="project" value="UniProtKB-KW"/>
</dbReference>
<dbReference type="Gene3D" id="3.90.79.10">
    <property type="entry name" value="Nucleoside Triphosphate Pyrophosphohydrolase"/>
    <property type="match status" value="1"/>
</dbReference>
<dbReference type="EMBL" id="JAAHFQ010000064">
    <property type="protein sequence ID" value="NER27015.1"/>
    <property type="molecule type" value="Genomic_DNA"/>
</dbReference>
<dbReference type="AlphaFoldDB" id="A0A6B3N844"/>
<dbReference type="PROSITE" id="PS51462">
    <property type="entry name" value="NUDIX"/>
    <property type="match status" value="1"/>
</dbReference>
<dbReference type="PANTHER" id="PTHR43046:SF13">
    <property type="entry name" value="NUDIX HYDROLASE DOMAIN-CONTAINING PROTEIN"/>
    <property type="match status" value="1"/>
</dbReference>
<comment type="cofactor">
    <cofactor evidence="1">
        <name>Mg(2+)</name>
        <dbReference type="ChEBI" id="CHEBI:18420"/>
    </cofactor>
</comment>
<dbReference type="PANTHER" id="PTHR43046">
    <property type="entry name" value="GDP-MANNOSE MANNOSYL HYDROLASE"/>
    <property type="match status" value="1"/>
</dbReference>
<evidence type="ECO:0000313" key="4">
    <source>
        <dbReference type="EMBL" id="NER27015.1"/>
    </source>
</evidence>
<dbReference type="InterPro" id="IPR015797">
    <property type="entry name" value="NUDIX_hydrolase-like_dom_sf"/>
</dbReference>
<evidence type="ECO:0000256" key="2">
    <source>
        <dbReference type="ARBA" id="ARBA00022801"/>
    </source>
</evidence>
<reference evidence="4" key="1">
    <citation type="submission" date="2019-11" db="EMBL/GenBank/DDBJ databases">
        <title>Genomic insights into an expanded diversity of filamentous marine cyanobacteria reveals the extraordinary biosynthetic potential of Moorea and Okeania.</title>
        <authorList>
            <person name="Ferreira Leao T."/>
            <person name="Wang M."/>
            <person name="Moss N."/>
            <person name="Da Silva R."/>
            <person name="Sanders J."/>
            <person name="Nurk S."/>
            <person name="Gurevich A."/>
            <person name="Humphrey G."/>
            <person name="Reher R."/>
            <person name="Zhu Q."/>
            <person name="Belda-Ferre P."/>
            <person name="Glukhov E."/>
            <person name="Rex R."/>
            <person name="Dorrestein P.C."/>
            <person name="Knight R."/>
            <person name="Pevzner P."/>
            <person name="Gerwick W.H."/>
            <person name="Gerwick L."/>
        </authorList>
    </citation>
    <scope>NUCLEOTIDE SEQUENCE</scope>
    <source>
        <strain evidence="4">SIO1C4</strain>
    </source>
</reference>
<comment type="caution">
    <text evidence="4">The sequence shown here is derived from an EMBL/GenBank/DDBJ whole genome shotgun (WGS) entry which is preliminary data.</text>
</comment>
<name>A0A6B3N844_9CYAN</name>
<dbReference type="Pfam" id="PF00293">
    <property type="entry name" value="NUDIX"/>
    <property type="match status" value="1"/>
</dbReference>